<protein>
    <submittedName>
        <fullName evidence="1">Uncharacterized protein</fullName>
    </submittedName>
</protein>
<dbReference type="AlphaFoldDB" id="A0A382Q3S3"/>
<name>A0A382Q3S3_9ZZZZ</name>
<feature type="non-terminal residue" evidence="1">
    <location>
        <position position="1"/>
    </location>
</feature>
<accession>A0A382Q3S3</accession>
<sequence>NDFIREVTMGKELVVFGESLFANIAGPADTEKTLVKVGAAPGEIDTYRNSWRQNY</sequence>
<dbReference type="EMBL" id="UINC01111770">
    <property type="protein sequence ID" value="SVC80224.1"/>
    <property type="molecule type" value="Genomic_DNA"/>
</dbReference>
<organism evidence="1">
    <name type="scientific">marine metagenome</name>
    <dbReference type="NCBI Taxonomy" id="408172"/>
    <lineage>
        <taxon>unclassified sequences</taxon>
        <taxon>metagenomes</taxon>
        <taxon>ecological metagenomes</taxon>
    </lineage>
</organism>
<proteinExistence type="predicted"/>
<gene>
    <name evidence="1" type="ORF">METZ01_LOCUS333078</name>
</gene>
<reference evidence="1" key="1">
    <citation type="submission" date="2018-05" db="EMBL/GenBank/DDBJ databases">
        <authorList>
            <person name="Lanie J.A."/>
            <person name="Ng W.-L."/>
            <person name="Kazmierczak K.M."/>
            <person name="Andrzejewski T.M."/>
            <person name="Davidsen T.M."/>
            <person name="Wayne K.J."/>
            <person name="Tettelin H."/>
            <person name="Glass J.I."/>
            <person name="Rusch D."/>
            <person name="Podicherti R."/>
            <person name="Tsui H.-C.T."/>
            <person name="Winkler M.E."/>
        </authorList>
    </citation>
    <scope>NUCLEOTIDE SEQUENCE</scope>
</reference>
<evidence type="ECO:0000313" key="1">
    <source>
        <dbReference type="EMBL" id="SVC80224.1"/>
    </source>
</evidence>